<dbReference type="Pfam" id="PF00072">
    <property type="entry name" value="Response_reg"/>
    <property type="match status" value="1"/>
</dbReference>
<dbReference type="EMBL" id="QMFB01000004">
    <property type="protein sequence ID" value="RAV21407.1"/>
    <property type="molecule type" value="Genomic_DNA"/>
</dbReference>
<dbReference type="RefSeq" id="WP_113030498.1">
    <property type="nucleotide sequence ID" value="NZ_QMFB01000004.1"/>
</dbReference>
<evidence type="ECO:0000259" key="6">
    <source>
        <dbReference type="PROSITE" id="PS50110"/>
    </source>
</evidence>
<dbReference type="Gene3D" id="3.40.50.2300">
    <property type="match status" value="1"/>
</dbReference>
<dbReference type="PROSITE" id="PS01124">
    <property type="entry name" value="HTH_ARAC_FAMILY_2"/>
    <property type="match status" value="1"/>
</dbReference>
<sequence>MNHILVVDDETIIVEGIAGILEDLTDWNLAVWKAETPREALQIFAENRIDILLTDIKMPGMTGLELAEKVRMQWPRCKIIFLSGYSDYTYLQGALRQGAYDYLLKPADEETIEELIRRAIDEVEREIDEIELLTKARLQLRSAQPLLLRDFVHNLLYKGNDSVTAIQEQLDFLDIPMQSDSPVMLIMARVDRWPAHMTANDRLLMEYACSNIIQEYLSPVVSVIPAKEETNMIWLIQAPAEEGGISVRASEQTYLFVQEMLEKIQQTVRQMLSLPLSIVLGSPLTNWTCLHRDFRSMSELFTQGIGLEEEIILVDVPSNEQESYLEKRPQEAVFALQTLLESGESESFKTELINCFRETQKPVFVDYTLQLEFYCCLSAMFIAFINKKNLGAAVKESGIDLSLLSDYKAHGNWEDLLVYFVRLSEIVMNQMELKQTDQKRHIIDTVDRYMVRHLNGDLSLQQLAKQVHLSPYYLSRLYHSEKGYTLAERLIELKITKAKQLLSNDFAKIQQVSLELGFENFSYFSKYFKKHVGMSPQEYRDHARK</sequence>
<dbReference type="SMART" id="SM00448">
    <property type="entry name" value="REC"/>
    <property type="match status" value="1"/>
</dbReference>
<feature type="domain" description="HTH araC/xylS-type" evidence="5">
    <location>
        <begin position="444"/>
        <end position="542"/>
    </location>
</feature>
<dbReference type="InterPro" id="IPR011006">
    <property type="entry name" value="CheY-like_superfamily"/>
</dbReference>
<dbReference type="GO" id="GO:0000160">
    <property type="term" value="P:phosphorelay signal transduction system"/>
    <property type="evidence" value="ECO:0007669"/>
    <property type="project" value="InterPro"/>
</dbReference>
<dbReference type="PROSITE" id="PS50110">
    <property type="entry name" value="RESPONSE_REGULATORY"/>
    <property type="match status" value="1"/>
</dbReference>
<gene>
    <name evidence="7" type="ORF">DQG23_08945</name>
</gene>
<protein>
    <recommendedName>
        <fullName evidence="9">DNA-binding response regulator</fullName>
    </recommendedName>
</protein>
<dbReference type="PANTHER" id="PTHR43280">
    <property type="entry name" value="ARAC-FAMILY TRANSCRIPTIONAL REGULATOR"/>
    <property type="match status" value="1"/>
</dbReference>
<dbReference type="InterPro" id="IPR020449">
    <property type="entry name" value="Tscrpt_reg_AraC-type_HTH"/>
</dbReference>
<evidence type="ECO:0000259" key="5">
    <source>
        <dbReference type="PROSITE" id="PS01124"/>
    </source>
</evidence>
<organism evidence="7 8">
    <name type="scientific">Paenibacillus contaminans</name>
    <dbReference type="NCBI Taxonomy" id="450362"/>
    <lineage>
        <taxon>Bacteria</taxon>
        <taxon>Bacillati</taxon>
        <taxon>Bacillota</taxon>
        <taxon>Bacilli</taxon>
        <taxon>Bacillales</taxon>
        <taxon>Paenibacillaceae</taxon>
        <taxon>Paenibacillus</taxon>
    </lineage>
</organism>
<evidence type="ECO:0000313" key="8">
    <source>
        <dbReference type="Proteomes" id="UP000250369"/>
    </source>
</evidence>
<proteinExistence type="predicted"/>
<keyword evidence="2" id="KW-0238">DNA-binding</keyword>
<dbReference type="InterPro" id="IPR001789">
    <property type="entry name" value="Sig_transdc_resp-reg_receiver"/>
</dbReference>
<keyword evidence="3" id="KW-0804">Transcription</keyword>
<keyword evidence="4" id="KW-0597">Phosphoprotein</keyword>
<feature type="domain" description="Response regulatory" evidence="6">
    <location>
        <begin position="3"/>
        <end position="120"/>
    </location>
</feature>
<accession>A0A329MTW8</accession>
<evidence type="ECO:0008006" key="9">
    <source>
        <dbReference type="Google" id="ProtNLM"/>
    </source>
</evidence>
<dbReference type="AlphaFoldDB" id="A0A329MTW8"/>
<evidence type="ECO:0000256" key="3">
    <source>
        <dbReference type="ARBA" id="ARBA00023163"/>
    </source>
</evidence>
<dbReference type="PRINTS" id="PR00032">
    <property type="entry name" value="HTHARAC"/>
</dbReference>
<keyword evidence="8" id="KW-1185">Reference proteome</keyword>
<feature type="modified residue" description="4-aspartylphosphate" evidence="4">
    <location>
        <position position="55"/>
    </location>
</feature>
<dbReference type="InterPro" id="IPR009057">
    <property type="entry name" value="Homeodomain-like_sf"/>
</dbReference>
<evidence type="ECO:0000256" key="4">
    <source>
        <dbReference type="PROSITE-ProRule" id="PRU00169"/>
    </source>
</evidence>
<dbReference type="SMART" id="SM00342">
    <property type="entry name" value="HTH_ARAC"/>
    <property type="match status" value="1"/>
</dbReference>
<dbReference type="SUPFAM" id="SSF46689">
    <property type="entry name" value="Homeodomain-like"/>
    <property type="match status" value="2"/>
</dbReference>
<dbReference type="GO" id="GO:0003700">
    <property type="term" value="F:DNA-binding transcription factor activity"/>
    <property type="evidence" value="ECO:0007669"/>
    <property type="project" value="InterPro"/>
</dbReference>
<dbReference type="GO" id="GO:0043565">
    <property type="term" value="F:sequence-specific DNA binding"/>
    <property type="evidence" value="ECO:0007669"/>
    <property type="project" value="InterPro"/>
</dbReference>
<keyword evidence="1" id="KW-0805">Transcription regulation</keyword>
<name>A0A329MTW8_9BACL</name>
<evidence type="ECO:0000256" key="2">
    <source>
        <dbReference type="ARBA" id="ARBA00023125"/>
    </source>
</evidence>
<dbReference type="InterPro" id="IPR018062">
    <property type="entry name" value="HTH_AraC-typ_CS"/>
</dbReference>
<dbReference type="Proteomes" id="UP000250369">
    <property type="component" value="Unassembled WGS sequence"/>
</dbReference>
<dbReference type="SUPFAM" id="SSF52172">
    <property type="entry name" value="CheY-like"/>
    <property type="match status" value="1"/>
</dbReference>
<comment type="caution">
    <text evidence="7">The sequence shown here is derived from an EMBL/GenBank/DDBJ whole genome shotgun (WGS) entry which is preliminary data.</text>
</comment>
<dbReference type="CDD" id="cd17536">
    <property type="entry name" value="REC_YesN-like"/>
    <property type="match status" value="1"/>
</dbReference>
<dbReference type="OrthoDB" id="247151at2"/>
<reference evidence="7 8" key="1">
    <citation type="journal article" date="2009" name="Int. J. Syst. Evol. Microbiol.">
        <title>Paenibacillus contaminans sp. nov., isolated from a contaminated laboratory plate.</title>
        <authorList>
            <person name="Chou J.H."/>
            <person name="Lee J.H."/>
            <person name="Lin M.C."/>
            <person name="Chang P.S."/>
            <person name="Arun A.B."/>
            <person name="Young C.C."/>
            <person name="Chen W.M."/>
        </authorList>
    </citation>
    <scope>NUCLEOTIDE SEQUENCE [LARGE SCALE GENOMIC DNA]</scope>
    <source>
        <strain evidence="7 8">CKOBP-6</strain>
    </source>
</reference>
<dbReference type="Gene3D" id="1.10.10.60">
    <property type="entry name" value="Homeodomain-like"/>
    <property type="match status" value="2"/>
</dbReference>
<dbReference type="PANTHER" id="PTHR43280:SF28">
    <property type="entry name" value="HTH-TYPE TRANSCRIPTIONAL ACTIVATOR RHAS"/>
    <property type="match status" value="1"/>
</dbReference>
<dbReference type="PROSITE" id="PS00041">
    <property type="entry name" value="HTH_ARAC_FAMILY_1"/>
    <property type="match status" value="1"/>
</dbReference>
<evidence type="ECO:0000256" key="1">
    <source>
        <dbReference type="ARBA" id="ARBA00023015"/>
    </source>
</evidence>
<dbReference type="InterPro" id="IPR018060">
    <property type="entry name" value="HTH_AraC"/>
</dbReference>
<dbReference type="Pfam" id="PF12833">
    <property type="entry name" value="HTH_18"/>
    <property type="match status" value="1"/>
</dbReference>
<evidence type="ECO:0000313" key="7">
    <source>
        <dbReference type="EMBL" id="RAV21407.1"/>
    </source>
</evidence>